<comment type="caution">
    <text evidence="3">The sequence shown here is derived from an EMBL/GenBank/DDBJ whole genome shotgun (WGS) entry which is preliminary data.</text>
</comment>
<keyword evidence="1" id="KW-0812">Transmembrane</keyword>
<dbReference type="Proteomes" id="UP001195483">
    <property type="component" value="Unassembled WGS sequence"/>
</dbReference>
<reference evidence="3" key="2">
    <citation type="journal article" date="2021" name="Genome Biol. Evol.">
        <title>Developing a high-quality reference genome for a parasitic bivalve with doubly uniparental inheritance (Bivalvia: Unionida).</title>
        <authorList>
            <person name="Smith C.H."/>
        </authorList>
    </citation>
    <scope>NUCLEOTIDE SEQUENCE</scope>
    <source>
        <strain evidence="3">CHS0354</strain>
        <tissue evidence="3">Mantle</tissue>
    </source>
</reference>
<feature type="transmembrane region" description="Helical" evidence="1">
    <location>
        <begin position="34"/>
        <end position="53"/>
    </location>
</feature>
<name>A0AAE0S271_9BIVA</name>
<keyword evidence="1" id="KW-0472">Membrane</keyword>
<gene>
    <name evidence="3" type="ORF">CHS0354_022915</name>
</gene>
<reference evidence="3" key="1">
    <citation type="journal article" date="2021" name="Genome Biol. Evol.">
        <title>A High-Quality Reference Genome for a Parasitic Bivalve with Doubly Uniparental Inheritance (Bivalvia: Unionida).</title>
        <authorList>
            <person name="Smith C.H."/>
        </authorList>
    </citation>
    <scope>NUCLEOTIDE SEQUENCE</scope>
    <source>
        <strain evidence="3">CHS0354</strain>
    </source>
</reference>
<protein>
    <recommendedName>
        <fullName evidence="2">Nitrate/nitrite sensing protein domain-containing protein</fullName>
    </recommendedName>
</protein>
<evidence type="ECO:0000259" key="2">
    <source>
        <dbReference type="Pfam" id="PF08376"/>
    </source>
</evidence>
<organism evidence="3 4">
    <name type="scientific">Potamilus streckersoni</name>
    <dbReference type="NCBI Taxonomy" id="2493646"/>
    <lineage>
        <taxon>Eukaryota</taxon>
        <taxon>Metazoa</taxon>
        <taxon>Spiralia</taxon>
        <taxon>Lophotrochozoa</taxon>
        <taxon>Mollusca</taxon>
        <taxon>Bivalvia</taxon>
        <taxon>Autobranchia</taxon>
        <taxon>Heteroconchia</taxon>
        <taxon>Palaeoheterodonta</taxon>
        <taxon>Unionida</taxon>
        <taxon>Unionoidea</taxon>
        <taxon>Unionidae</taxon>
        <taxon>Ambleminae</taxon>
        <taxon>Lampsilini</taxon>
        <taxon>Potamilus</taxon>
    </lineage>
</organism>
<keyword evidence="1" id="KW-1133">Transmembrane helix</keyword>
<dbReference type="EMBL" id="JAEAOA010001385">
    <property type="protein sequence ID" value="KAK3583865.1"/>
    <property type="molecule type" value="Genomic_DNA"/>
</dbReference>
<dbReference type="Pfam" id="PF08376">
    <property type="entry name" value="NIT"/>
    <property type="match status" value="1"/>
</dbReference>
<keyword evidence="4" id="KW-1185">Reference proteome</keyword>
<feature type="domain" description="Nitrate/nitrite sensing protein" evidence="2">
    <location>
        <begin position="80"/>
        <end position="218"/>
    </location>
</feature>
<evidence type="ECO:0000313" key="3">
    <source>
        <dbReference type="EMBL" id="KAK3583865.1"/>
    </source>
</evidence>
<dbReference type="InterPro" id="IPR013587">
    <property type="entry name" value="Nitrate/nitrite_sensing"/>
</dbReference>
<proteinExistence type="predicted"/>
<reference evidence="3" key="3">
    <citation type="submission" date="2023-05" db="EMBL/GenBank/DDBJ databases">
        <authorList>
            <person name="Smith C.H."/>
        </authorList>
    </citation>
    <scope>NUCLEOTIDE SEQUENCE</scope>
    <source>
        <strain evidence="3">CHS0354</strain>
        <tissue evidence="3">Mantle</tissue>
    </source>
</reference>
<evidence type="ECO:0000313" key="4">
    <source>
        <dbReference type="Proteomes" id="UP001195483"/>
    </source>
</evidence>
<sequence length="228" mass="26195">MEERNSNFVGVRTTLGHLCAERDTTRSGKRCSSLRIVCIAIIPCLVLIVQSGIKLHTDVQSLYDSQTMKDTIQLSLEITNLVHRIQTERGTTVLYIGSKGDPEIFTRLTLSYKSTDEAILSITIWNSMDTPDYFMSKTSFHDHIKNFRHLLDHSNLTVFDAVEFYSKDNEIFIYWIGNAVRHVQKVAFWTHLVTYHMLIVSKEQTGIERALGSAFHVQGKKMRKRGIR</sequence>
<accession>A0AAE0S271</accession>
<dbReference type="AlphaFoldDB" id="A0AAE0S271"/>
<evidence type="ECO:0000256" key="1">
    <source>
        <dbReference type="SAM" id="Phobius"/>
    </source>
</evidence>